<dbReference type="RefSeq" id="XP_005763084.1">
    <property type="nucleotide sequence ID" value="XM_005763027.1"/>
</dbReference>
<evidence type="ECO:0000256" key="1">
    <source>
        <dbReference type="ARBA" id="ARBA00009865"/>
    </source>
</evidence>
<dbReference type="AlphaFoldDB" id="A0A0D3IHC0"/>
<dbReference type="SUPFAM" id="SSF49265">
    <property type="entry name" value="Fibronectin type III"/>
    <property type="match status" value="1"/>
</dbReference>
<dbReference type="InterPro" id="IPR013783">
    <property type="entry name" value="Ig-like_fold"/>
</dbReference>
<dbReference type="Gene3D" id="2.115.10.20">
    <property type="entry name" value="Glycosyl hydrolase domain, family 43"/>
    <property type="match status" value="1"/>
</dbReference>
<feature type="signal peptide" evidence="5">
    <location>
        <begin position="1"/>
        <end position="17"/>
    </location>
</feature>
<evidence type="ECO:0000256" key="5">
    <source>
        <dbReference type="SAM" id="SignalP"/>
    </source>
</evidence>
<feature type="compositionally biased region" description="Basic and acidic residues" evidence="4">
    <location>
        <begin position="308"/>
        <end position="322"/>
    </location>
</feature>
<dbReference type="KEGG" id="ehx:EMIHUDRAFT_465201"/>
<accession>A0A0D3IHC0</accession>
<feature type="domain" description="F5/8 type C" evidence="6">
    <location>
        <begin position="660"/>
        <end position="809"/>
    </location>
</feature>
<dbReference type="Pfam" id="PF00754">
    <property type="entry name" value="F5_F8_type_C"/>
    <property type="match status" value="1"/>
</dbReference>
<dbReference type="Gene3D" id="2.60.120.260">
    <property type="entry name" value="Galactose-binding domain-like"/>
    <property type="match status" value="1"/>
</dbReference>
<dbReference type="CDD" id="cd08982">
    <property type="entry name" value="GH43-like"/>
    <property type="match status" value="1"/>
</dbReference>
<dbReference type="GO" id="GO:0005975">
    <property type="term" value="P:carbohydrate metabolic process"/>
    <property type="evidence" value="ECO:0007669"/>
    <property type="project" value="InterPro"/>
</dbReference>
<dbReference type="PROSITE" id="PS50022">
    <property type="entry name" value="FA58C_3"/>
    <property type="match status" value="1"/>
</dbReference>
<evidence type="ECO:0000313" key="8">
    <source>
        <dbReference type="EnsemblProtists" id="EOD10655"/>
    </source>
</evidence>
<dbReference type="InterPro" id="IPR036116">
    <property type="entry name" value="FN3_sf"/>
</dbReference>
<dbReference type="PANTHER" id="PTHR42812:SF12">
    <property type="entry name" value="BETA-XYLOSIDASE-RELATED"/>
    <property type="match status" value="1"/>
</dbReference>
<dbReference type="Proteomes" id="UP000013827">
    <property type="component" value="Unassembled WGS sequence"/>
</dbReference>
<dbReference type="PANTHER" id="PTHR42812">
    <property type="entry name" value="BETA-XYLOSIDASE"/>
    <property type="match status" value="1"/>
</dbReference>
<dbReference type="SUPFAM" id="SSF49785">
    <property type="entry name" value="Galactose-binding domain-like"/>
    <property type="match status" value="1"/>
</dbReference>
<dbReference type="InterPro" id="IPR023296">
    <property type="entry name" value="Glyco_hydro_beta-prop_sf"/>
</dbReference>
<dbReference type="PROSITE" id="PS50853">
    <property type="entry name" value="FN3"/>
    <property type="match status" value="1"/>
</dbReference>
<evidence type="ECO:0000313" key="9">
    <source>
        <dbReference type="Proteomes" id="UP000013827"/>
    </source>
</evidence>
<keyword evidence="3" id="KW-0326">Glycosidase</keyword>
<dbReference type="SUPFAM" id="SSF75005">
    <property type="entry name" value="Arabinanase/levansucrase/invertase"/>
    <property type="match status" value="1"/>
</dbReference>
<keyword evidence="2" id="KW-0378">Hydrolase</keyword>
<dbReference type="GeneID" id="17256878"/>
<feature type="domain" description="Fibronectin type-III" evidence="7">
    <location>
        <begin position="818"/>
        <end position="910"/>
    </location>
</feature>
<evidence type="ECO:0000259" key="6">
    <source>
        <dbReference type="PROSITE" id="PS50022"/>
    </source>
</evidence>
<dbReference type="Gene3D" id="2.60.40.10">
    <property type="entry name" value="Immunoglobulins"/>
    <property type="match status" value="1"/>
</dbReference>
<reference evidence="8" key="2">
    <citation type="submission" date="2024-10" db="UniProtKB">
        <authorList>
            <consortium name="EnsemblProtists"/>
        </authorList>
    </citation>
    <scope>IDENTIFICATION</scope>
</reference>
<comment type="similarity">
    <text evidence="1">Belongs to the glycosyl hydrolase 43 family.</text>
</comment>
<feature type="region of interest" description="Disordered" evidence="4">
    <location>
        <begin position="284"/>
        <end position="322"/>
    </location>
</feature>
<feature type="region of interest" description="Disordered" evidence="4">
    <location>
        <begin position="157"/>
        <end position="176"/>
    </location>
</feature>
<dbReference type="InterPro" id="IPR008979">
    <property type="entry name" value="Galactose-bd-like_sf"/>
</dbReference>
<dbReference type="InterPro" id="IPR051795">
    <property type="entry name" value="Glycosyl_Hydrlase_43"/>
</dbReference>
<dbReference type="InterPro" id="IPR000421">
    <property type="entry name" value="FA58C"/>
</dbReference>
<evidence type="ECO:0000259" key="7">
    <source>
        <dbReference type="PROSITE" id="PS50853"/>
    </source>
</evidence>
<evidence type="ECO:0000256" key="2">
    <source>
        <dbReference type="ARBA" id="ARBA00022801"/>
    </source>
</evidence>
<dbReference type="InterPro" id="IPR003961">
    <property type="entry name" value="FN3_dom"/>
</dbReference>
<reference evidence="9" key="1">
    <citation type="journal article" date="2013" name="Nature">
        <title>Pan genome of the phytoplankton Emiliania underpins its global distribution.</title>
        <authorList>
            <person name="Read B.A."/>
            <person name="Kegel J."/>
            <person name="Klute M.J."/>
            <person name="Kuo A."/>
            <person name="Lefebvre S.C."/>
            <person name="Maumus F."/>
            <person name="Mayer C."/>
            <person name="Miller J."/>
            <person name="Monier A."/>
            <person name="Salamov A."/>
            <person name="Young J."/>
            <person name="Aguilar M."/>
            <person name="Claverie J.M."/>
            <person name="Frickenhaus S."/>
            <person name="Gonzalez K."/>
            <person name="Herman E.K."/>
            <person name="Lin Y.C."/>
            <person name="Napier J."/>
            <person name="Ogata H."/>
            <person name="Sarno A.F."/>
            <person name="Shmutz J."/>
            <person name="Schroeder D."/>
            <person name="de Vargas C."/>
            <person name="Verret F."/>
            <person name="von Dassow P."/>
            <person name="Valentin K."/>
            <person name="Van de Peer Y."/>
            <person name="Wheeler G."/>
            <person name="Dacks J.B."/>
            <person name="Delwiche C.F."/>
            <person name="Dyhrman S.T."/>
            <person name="Glockner G."/>
            <person name="John U."/>
            <person name="Richards T."/>
            <person name="Worden A.Z."/>
            <person name="Zhang X."/>
            <person name="Grigoriev I.V."/>
            <person name="Allen A.E."/>
            <person name="Bidle K."/>
            <person name="Borodovsky M."/>
            <person name="Bowler C."/>
            <person name="Brownlee C."/>
            <person name="Cock J.M."/>
            <person name="Elias M."/>
            <person name="Gladyshev V.N."/>
            <person name="Groth M."/>
            <person name="Guda C."/>
            <person name="Hadaegh A."/>
            <person name="Iglesias-Rodriguez M.D."/>
            <person name="Jenkins J."/>
            <person name="Jones B.M."/>
            <person name="Lawson T."/>
            <person name="Leese F."/>
            <person name="Lindquist E."/>
            <person name="Lobanov A."/>
            <person name="Lomsadze A."/>
            <person name="Malik S.B."/>
            <person name="Marsh M.E."/>
            <person name="Mackinder L."/>
            <person name="Mock T."/>
            <person name="Mueller-Roeber B."/>
            <person name="Pagarete A."/>
            <person name="Parker M."/>
            <person name="Probert I."/>
            <person name="Quesneville H."/>
            <person name="Raines C."/>
            <person name="Rensing S.A."/>
            <person name="Riano-Pachon D.M."/>
            <person name="Richier S."/>
            <person name="Rokitta S."/>
            <person name="Shiraiwa Y."/>
            <person name="Soanes D.M."/>
            <person name="van der Giezen M."/>
            <person name="Wahlund T.M."/>
            <person name="Williams B."/>
            <person name="Wilson W."/>
            <person name="Wolfe G."/>
            <person name="Wurch L.L."/>
        </authorList>
    </citation>
    <scope>NUCLEOTIDE SEQUENCE</scope>
</reference>
<keyword evidence="5" id="KW-0732">Signal</keyword>
<evidence type="ECO:0000256" key="4">
    <source>
        <dbReference type="SAM" id="MobiDB-lite"/>
    </source>
</evidence>
<keyword evidence="9" id="KW-1185">Reference proteome</keyword>
<evidence type="ECO:0000256" key="3">
    <source>
        <dbReference type="ARBA" id="ARBA00023295"/>
    </source>
</evidence>
<proteinExistence type="inferred from homology"/>
<feature type="chain" id="PRO_5044244380" evidence="5">
    <location>
        <begin position="18"/>
        <end position="910"/>
    </location>
</feature>
<organism evidence="8 9">
    <name type="scientific">Emiliania huxleyi (strain CCMP1516)</name>
    <dbReference type="NCBI Taxonomy" id="280463"/>
    <lineage>
        <taxon>Eukaryota</taxon>
        <taxon>Haptista</taxon>
        <taxon>Haptophyta</taxon>
        <taxon>Prymnesiophyceae</taxon>
        <taxon>Isochrysidales</taxon>
        <taxon>Noelaerhabdaceae</taxon>
        <taxon>Emiliania</taxon>
    </lineage>
</organism>
<dbReference type="InterPro" id="IPR006710">
    <property type="entry name" value="Glyco_hydro_43"/>
</dbReference>
<sequence>MATLSALLPALLLGAVARDTRISDPGLCWTVPCPYDKNRCLPRATSKQRFVINIGHQTRELTYPIISTSFADNIVPEIIWWQYEALPLTRELLAYAFPTARLYFGTTDAPRCLKRRSFRPQGTRGTFTAATGKAFRALVWRRCGISSRPPSAPLRVRIIDRPRGGGGSKNPCRLPGPHVGGRSLSNATIAALRSHLPAALRSAGAAEAPLEVVRLPERPDSLCDQVRRYAEADVLISPHGAHLVHIPQLSPSAVFIEAAAVAETSFASRMRKPQFMALSSTRDTAQSHAFGRRPAHPVTRAAKPRARRPPDERSGKTEEQCGREGGTVRGCLYAAMNCFEIAVAVGRAAAAAPTFCNPIDLPYRFQPTTGESFREGADPTMVVFGGRYLLFLSKNGGYYASNDLVRWSLIVPTGAPDRRFRRHVRDSSTTFDDYAPTVMQMEGRLFFTASHSRALYTTDDPFKGEWREVATLPSYADPALFLDDDGRVYLAYGSHQTWGPTGGGNASHVVELDPARGWREVSHHSAVAFADAARNGWEVSGNGNDDYRLAPYVEGPWITKVGDVYFLQYASPGTQFFTYSDGFFVAKSLRDLGHSHHSKYSAVSPFSAKPTGFMRGAGHGSIFRGLDGGLWHVTIAVIARHIRRLVINPVHVQGEWMNADTRPDWQLLSLHKPATASSTSGANAPSRAFDEDIRTCWSAETGAAGEWLAVDLGANATAYAVQLNFAEVGAKQTGRLPLRDACRYYCEASADGVRWAVVPELDRREGGRDSPHDYVALLQPLSLRHLRVTSAHTPAGAAFGLSDLRIFGTTAAVKPPARVGAPRVTRDSADARRASVAWDAAARAEWYVVRFGERGAPGQFHSYQVYGGATSLETRALSAGVEYDFVVDAFNEGGRTVGTPTAPRLAQRHP</sequence>
<dbReference type="Pfam" id="PF04616">
    <property type="entry name" value="Glyco_hydro_43"/>
    <property type="match status" value="1"/>
</dbReference>
<dbReference type="HOGENOM" id="CLU_343703_0_0_1"/>
<name>A0A0D3IHC0_EMIH1</name>
<protein>
    <submittedName>
        <fullName evidence="8">Uncharacterized protein</fullName>
    </submittedName>
</protein>
<dbReference type="EnsemblProtists" id="EOD10655">
    <property type="protein sequence ID" value="EOD10655"/>
    <property type="gene ID" value="EMIHUDRAFT_465201"/>
</dbReference>
<dbReference type="eggNOG" id="ENOG502SYJV">
    <property type="taxonomic scope" value="Eukaryota"/>
</dbReference>
<dbReference type="GO" id="GO:0004553">
    <property type="term" value="F:hydrolase activity, hydrolyzing O-glycosyl compounds"/>
    <property type="evidence" value="ECO:0007669"/>
    <property type="project" value="InterPro"/>
</dbReference>
<dbReference type="PaxDb" id="2903-EOD10655"/>